<comment type="caution">
    <text evidence="3">The sequence shown here is derived from an EMBL/GenBank/DDBJ whole genome shotgun (WGS) entry which is preliminary data.</text>
</comment>
<keyword evidence="4" id="KW-1185">Reference proteome</keyword>
<dbReference type="OrthoDB" id="2888734at2"/>
<name>A0A3M7TVN4_9BACI</name>
<accession>A0A3M7TVN4</accession>
<evidence type="ECO:0000256" key="2">
    <source>
        <dbReference type="SAM" id="Phobius"/>
    </source>
</evidence>
<reference evidence="3 4" key="1">
    <citation type="submission" date="2018-10" db="EMBL/GenBank/DDBJ databases">
        <title>Bacillus Keqinensis sp. nov., a moderately halophilic bacterium isolated from a saline-alkaline lake.</title>
        <authorList>
            <person name="Wang H."/>
        </authorList>
    </citation>
    <scope>NUCLEOTIDE SEQUENCE [LARGE SCALE GENOMIC DNA]</scope>
    <source>
        <strain evidence="3 4">KQ-3</strain>
    </source>
</reference>
<evidence type="ECO:0000256" key="1">
    <source>
        <dbReference type="SAM" id="MobiDB-lite"/>
    </source>
</evidence>
<dbReference type="EMBL" id="RHIB01000001">
    <property type="protein sequence ID" value="RNA69309.1"/>
    <property type="molecule type" value="Genomic_DNA"/>
</dbReference>
<protein>
    <submittedName>
        <fullName evidence="3">Uncharacterized protein</fullName>
    </submittedName>
</protein>
<dbReference type="RefSeq" id="WP_122896830.1">
    <property type="nucleotide sequence ID" value="NZ_RHIB01000001.1"/>
</dbReference>
<feature type="transmembrane region" description="Helical" evidence="2">
    <location>
        <begin position="15"/>
        <end position="34"/>
    </location>
</feature>
<keyword evidence="2" id="KW-1133">Transmembrane helix</keyword>
<evidence type="ECO:0000313" key="3">
    <source>
        <dbReference type="EMBL" id="RNA69309.1"/>
    </source>
</evidence>
<evidence type="ECO:0000313" key="4">
    <source>
        <dbReference type="Proteomes" id="UP000278746"/>
    </source>
</evidence>
<dbReference type="AlphaFoldDB" id="A0A3M7TVN4"/>
<dbReference type="Proteomes" id="UP000278746">
    <property type="component" value="Unassembled WGS sequence"/>
</dbReference>
<keyword evidence="2" id="KW-0812">Transmembrane</keyword>
<organism evidence="3 4">
    <name type="scientific">Alteribacter keqinensis</name>
    <dbReference type="NCBI Taxonomy" id="2483800"/>
    <lineage>
        <taxon>Bacteria</taxon>
        <taxon>Bacillati</taxon>
        <taxon>Bacillota</taxon>
        <taxon>Bacilli</taxon>
        <taxon>Bacillales</taxon>
        <taxon>Bacillaceae</taxon>
        <taxon>Alteribacter</taxon>
    </lineage>
</organism>
<sequence length="68" mass="8046">MDIFTFPDGTQDFTYAYFAMIALFFVTWLTVFLLKRSTKKANERNEEQYKIYEMGETKPNTDEKRAGS</sequence>
<feature type="region of interest" description="Disordered" evidence="1">
    <location>
        <begin position="40"/>
        <end position="68"/>
    </location>
</feature>
<keyword evidence="2" id="KW-0472">Membrane</keyword>
<proteinExistence type="predicted"/>
<gene>
    <name evidence="3" type="ORF">EBO34_05020</name>
</gene>